<comment type="caution">
    <text evidence="1">The sequence shown here is derived from an EMBL/GenBank/DDBJ whole genome shotgun (WGS) entry which is preliminary data.</text>
</comment>
<gene>
    <name evidence="1" type="ORF">BJF96_g7102</name>
</gene>
<organism evidence="1 2">
    <name type="scientific">Verticillium dahliae</name>
    <name type="common">Verticillium wilt</name>
    <dbReference type="NCBI Taxonomy" id="27337"/>
    <lineage>
        <taxon>Eukaryota</taxon>
        <taxon>Fungi</taxon>
        <taxon>Dikarya</taxon>
        <taxon>Ascomycota</taxon>
        <taxon>Pezizomycotina</taxon>
        <taxon>Sordariomycetes</taxon>
        <taxon>Hypocreomycetidae</taxon>
        <taxon>Glomerellales</taxon>
        <taxon>Plectosphaerellaceae</taxon>
        <taxon>Verticillium</taxon>
    </lineage>
</organism>
<sequence length="54" mass="6202">MGRAEDQLFAIQLVILRPIWDPTIRQPCRTGVHAQRMYGWPNPTYDTSPSCQSV</sequence>
<dbReference type="AlphaFoldDB" id="A0AA45AJT0"/>
<accession>A0AA45AJT0</accession>
<proteinExistence type="predicted"/>
<evidence type="ECO:0000313" key="1">
    <source>
        <dbReference type="EMBL" id="PNH29678.1"/>
    </source>
</evidence>
<name>A0AA45AJT0_VERDA</name>
<protein>
    <submittedName>
        <fullName evidence="1">Uncharacterized protein</fullName>
    </submittedName>
</protein>
<dbReference type="Proteomes" id="UP000236305">
    <property type="component" value="Unassembled WGS sequence"/>
</dbReference>
<dbReference type="EMBL" id="MPSH01000025">
    <property type="protein sequence ID" value="PNH29678.1"/>
    <property type="molecule type" value="Genomic_DNA"/>
</dbReference>
<evidence type="ECO:0000313" key="2">
    <source>
        <dbReference type="Proteomes" id="UP000236305"/>
    </source>
</evidence>
<reference evidence="1 2" key="1">
    <citation type="submission" date="2017-12" db="EMBL/GenBank/DDBJ databases">
        <title>Comparative genomics yields insights into virulence evolution of Verticillium dahliae.</title>
        <authorList>
            <person name="Fan R."/>
            <person name="Armitage A.D."/>
            <person name="Cascant-Lopez E."/>
            <person name="Sobczyk M."/>
            <person name="Cockerton H.M."/>
            <person name="Harrison R.J."/>
        </authorList>
    </citation>
    <scope>NUCLEOTIDE SEQUENCE [LARGE SCALE GENOMIC DNA]</scope>
    <source>
        <strain evidence="1 2">12008</strain>
    </source>
</reference>